<feature type="coiled-coil region" evidence="4">
    <location>
        <begin position="485"/>
        <end position="533"/>
    </location>
</feature>
<dbReference type="GO" id="GO:0050808">
    <property type="term" value="P:synapse organization"/>
    <property type="evidence" value="ECO:0007669"/>
    <property type="project" value="TreeGrafter"/>
</dbReference>
<dbReference type="CDD" id="cd09565">
    <property type="entry name" value="SAM_liprin-alpha1_2_3_4_repeat2"/>
    <property type="match status" value="1"/>
</dbReference>
<dbReference type="PANTHER" id="PTHR12587">
    <property type="entry name" value="LAR INTERACTING PROTEIN LIP -RELATED PROTEIN"/>
    <property type="match status" value="1"/>
</dbReference>
<evidence type="ECO:0000313" key="7">
    <source>
        <dbReference type="Proteomes" id="UP000887561"/>
    </source>
</evidence>
<feature type="domain" description="SAM" evidence="6">
    <location>
        <begin position="927"/>
        <end position="993"/>
    </location>
</feature>
<dbReference type="PANTHER" id="PTHR12587:SF20">
    <property type="entry name" value="LIPRIN-ALPHA, ISOFORM E"/>
    <property type="match status" value="1"/>
</dbReference>
<dbReference type="Pfam" id="PF00536">
    <property type="entry name" value="SAM_1"/>
    <property type="match status" value="2"/>
</dbReference>
<evidence type="ECO:0000256" key="3">
    <source>
        <dbReference type="ARBA" id="ARBA00023054"/>
    </source>
</evidence>
<evidence type="ECO:0000256" key="4">
    <source>
        <dbReference type="SAM" id="Coils"/>
    </source>
</evidence>
<dbReference type="InterPro" id="IPR001660">
    <property type="entry name" value="SAM"/>
</dbReference>
<dbReference type="InterPro" id="IPR037621">
    <property type="entry name" value="LIP-1_SAM_2"/>
</dbReference>
<feature type="domain" description="SAM" evidence="6">
    <location>
        <begin position="1102"/>
        <end position="1151"/>
    </location>
</feature>
<dbReference type="InterPro" id="IPR029515">
    <property type="entry name" value="Liprin"/>
</dbReference>
<feature type="compositionally biased region" description="Polar residues" evidence="5">
    <location>
        <begin position="1"/>
        <end position="10"/>
    </location>
</feature>
<reference evidence="8" key="1">
    <citation type="submission" date="2022-11" db="UniProtKB">
        <authorList>
            <consortium name="WormBaseParasite"/>
        </authorList>
    </citation>
    <scope>IDENTIFICATION</scope>
</reference>
<feature type="coiled-coil region" evidence="4">
    <location>
        <begin position="658"/>
        <end position="692"/>
    </location>
</feature>
<evidence type="ECO:0000256" key="1">
    <source>
        <dbReference type="ARBA" id="ARBA00007026"/>
    </source>
</evidence>
<keyword evidence="7" id="KW-1185">Reference proteome</keyword>
<dbReference type="GO" id="GO:0005737">
    <property type="term" value="C:cytoplasm"/>
    <property type="evidence" value="ECO:0007669"/>
    <property type="project" value="UniProtKB-ARBA"/>
</dbReference>
<dbReference type="InterPro" id="IPR037620">
    <property type="entry name" value="LIP-1_SAM_1"/>
</dbReference>
<dbReference type="SMART" id="SM00454">
    <property type="entry name" value="SAM"/>
    <property type="match status" value="3"/>
</dbReference>
<evidence type="ECO:0000256" key="5">
    <source>
        <dbReference type="SAM" id="MobiDB-lite"/>
    </source>
</evidence>
<organism evidence="7 8">
    <name type="scientific">Meloidogyne javanica</name>
    <name type="common">Root-knot nematode worm</name>
    <dbReference type="NCBI Taxonomy" id="6303"/>
    <lineage>
        <taxon>Eukaryota</taxon>
        <taxon>Metazoa</taxon>
        <taxon>Ecdysozoa</taxon>
        <taxon>Nematoda</taxon>
        <taxon>Chromadorea</taxon>
        <taxon>Rhabditida</taxon>
        <taxon>Tylenchina</taxon>
        <taxon>Tylenchomorpha</taxon>
        <taxon>Tylenchoidea</taxon>
        <taxon>Meloidogynidae</taxon>
        <taxon>Meloidogyninae</taxon>
        <taxon>Meloidogyne</taxon>
        <taxon>Meloidogyne incognita group</taxon>
    </lineage>
</organism>
<dbReference type="InterPro" id="IPR057892">
    <property type="entry name" value="LIP-1_CC2"/>
</dbReference>
<feature type="domain" description="SAM" evidence="6">
    <location>
        <begin position="1021"/>
        <end position="1078"/>
    </location>
</feature>
<keyword evidence="3 4" id="KW-0175">Coiled coil</keyword>
<protein>
    <submittedName>
        <fullName evidence="8">SAM domain-containing protein</fullName>
    </submittedName>
</protein>
<dbReference type="GO" id="GO:0048786">
    <property type="term" value="C:presynaptic active zone"/>
    <property type="evidence" value="ECO:0007669"/>
    <property type="project" value="TreeGrafter"/>
</dbReference>
<dbReference type="Pfam" id="PF25526">
    <property type="entry name" value="LIP-1"/>
    <property type="match status" value="1"/>
</dbReference>
<feature type="region of interest" description="Disordered" evidence="5">
    <location>
        <begin position="1"/>
        <end position="43"/>
    </location>
</feature>
<dbReference type="PROSITE" id="PS50105">
    <property type="entry name" value="SAM_DOMAIN"/>
    <property type="match status" value="3"/>
</dbReference>
<proteinExistence type="inferred from homology"/>
<feature type="compositionally biased region" description="Basic residues" evidence="5">
    <location>
        <begin position="767"/>
        <end position="776"/>
    </location>
</feature>
<evidence type="ECO:0000259" key="6">
    <source>
        <dbReference type="PROSITE" id="PS50105"/>
    </source>
</evidence>
<dbReference type="Gene3D" id="1.10.150.50">
    <property type="entry name" value="Transcription Factor, Ets-1"/>
    <property type="match status" value="3"/>
</dbReference>
<dbReference type="InterPro" id="IPR013761">
    <property type="entry name" value="SAM/pointed_sf"/>
</dbReference>
<dbReference type="CDD" id="cd09562">
    <property type="entry name" value="SAM_liprin-alpha1_2_3_4_repeat1"/>
    <property type="match status" value="1"/>
</dbReference>
<dbReference type="SUPFAM" id="SSF47769">
    <property type="entry name" value="SAM/Pointed domain"/>
    <property type="match status" value="2"/>
</dbReference>
<feature type="compositionally biased region" description="Low complexity" evidence="5">
    <location>
        <begin position="816"/>
        <end position="835"/>
    </location>
</feature>
<evidence type="ECO:0000256" key="2">
    <source>
        <dbReference type="ARBA" id="ARBA00022737"/>
    </source>
</evidence>
<accession>A0A915N1F7</accession>
<feature type="coiled-coil region" evidence="4">
    <location>
        <begin position="196"/>
        <end position="351"/>
    </location>
</feature>
<name>A0A915N1F7_MELJA</name>
<sequence>MSWNNFNIPPTVSEVDVDERLQQQDGGSSLVGGEESDEASSDTIRALHDSKLEPLMISMLEQRDRLQEQLVRMQKRIEDADERCRDAIRERDSLRRQLETTRQDLPSEVQTLTRELAHCREQLYEKEEEIVELKAERNNTRLLLEHLECLVSKHEKSLRFTVVKRHSQINRDNSVSSEVEVLKALKSLFEHHKALEEKVRERLKVAIERVQSLEVELNGKVEENASLKSKLSKALAEAKKNINENENNIAEGGEKHINSSNKGTSPKLFELQEQLDRMSQELATTINQANELNSRNAELESELSNAGKEIRQAKEQANSAEQQLQELQAQRDEQEDRVNLLENRILTAQRESACLRELNDKLEFQLANKDATMRLNEEKLHSLHERFELAEKQLAQSLKKAESLPSVEAELLQRMEALTAAEQKHLSAEERIQRLEVLLNERSAELDRAVQRERMNEEHNQRLSSTVDKLLSESNERLQVHLKERMQAQIERNILMQQLDQAKKLFDQAERFKERATAENEDLRKEIEMLRNLVYSTRTAQFYSRLNGFPCPPTLPIGSEMEPQPYILPPPRQNAMSTSMPTATPGMVKRRLQKGRAGALQEDPGKIQTLGEKEWDRLQQASVLANIQQAFSSSSSLLNMNNSPSLEQQQPPDPHTLAYVLQERLDAINNEIRLIQEQKQQTERIAAEQMEQQKTSWPPNLPNQVADSQSAAQFSNNPYDMASYLARIRDSQLNFNEQQMIQQRYHATDEHAPDPNWIRNGSDQVHHQRRFSPRRGARPDIDRQRQQLQDRISPVSSVGSSPDLGVPGSSAQSNATGSKPPKKSTSTSSGLKTLGRIFGGSQRKKRGTDASSYSDSECGPSITGGSVDNLNKVGHQKLLNGGSTLPSINKMASSSYGLPPADFDKRKRRKHELLEEAIKARTPFALWNGPTIVAWLELWVGMPTWYTEACRANVKSGAIMSALSDQEIQREIGVSNPLHRLKLRLAIQEMVALTSPSSPRTQQFYSGLAFGEMNHEWIGNEWLPSLGLGRYRVDFMECLVDARMLEHLSKRDLNKSLKIVDSFHRTSLHYGIVCLKKLNYERKQLEERRQICENANKDLLVWSNERVSKWLEEIGLGMFIANLADSGVHGALMALDDTFDVPALAHILQIGDNDQALRVLDTQFGKLVSEYRTPTKNVVTASSGGIDEIEEVNENIQEEGELTEEGLTTDYRREMKGKMKAFGKGRDLKKLEYKSKAEKMNIGEGSRADPFMEDLKENTEKLKSISENNHLNEILQIIEKINGVNSEITNLNNVNNHQVIK</sequence>
<comment type="similarity">
    <text evidence="1">Belongs to the liprin family. Liprin-alpha subfamily.</text>
</comment>
<feature type="coiled-coil region" evidence="4">
    <location>
        <begin position="418"/>
        <end position="452"/>
    </location>
</feature>
<dbReference type="Proteomes" id="UP000887561">
    <property type="component" value="Unplaced"/>
</dbReference>
<feature type="region of interest" description="Disordered" evidence="5">
    <location>
        <begin position="749"/>
        <end position="869"/>
    </location>
</feature>
<dbReference type="WBParaSite" id="scaffold6003_cov289.g10296">
    <property type="protein sequence ID" value="scaffold6003_cov289.g10296"/>
    <property type="gene ID" value="scaffold6003_cov289.g10296"/>
</dbReference>
<evidence type="ECO:0000313" key="8">
    <source>
        <dbReference type="WBParaSite" id="scaffold6003_cov289.g10296"/>
    </source>
</evidence>
<feature type="coiled-coil region" evidence="4">
    <location>
        <begin position="56"/>
        <end position="150"/>
    </location>
</feature>
<keyword evidence="2" id="KW-0677">Repeat</keyword>